<organism evidence="2">
    <name type="scientific">Perkinsus marinus (strain ATCC 50983 / TXsc)</name>
    <dbReference type="NCBI Taxonomy" id="423536"/>
    <lineage>
        <taxon>Eukaryota</taxon>
        <taxon>Sar</taxon>
        <taxon>Alveolata</taxon>
        <taxon>Perkinsozoa</taxon>
        <taxon>Perkinsea</taxon>
        <taxon>Perkinsida</taxon>
        <taxon>Perkinsidae</taxon>
        <taxon>Perkinsus</taxon>
    </lineage>
</organism>
<gene>
    <name evidence="1" type="ORF">Pmar_PMAR017727</name>
</gene>
<sequence length="96" mass="10517">MATPVLYRKHLDHQKIHLMMRVEITPKKGLFDITYSGETAITTMILNAVLPALQSEGARVTGEDALRQDSILDPGALGSEVSLNAEGYHLLMQQVG</sequence>
<name>C5L3U0_PERM5</name>
<evidence type="ECO:0000313" key="2">
    <source>
        <dbReference type="Proteomes" id="UP000007800"/>
    </source>
</evidence>
<evidence type="ECO:0000313" key="1">
    <source>
        <dbReference type="EMBL" id="EER08669.1"/>
    </source>
</evidence>
<dbReference type="InParanoid" id="C5L3U0"/>
<reference evidence="1 2" key="1">
    <citation type="submission" date="2008-07" db="EMBL/GenBank/DDBJ databases">
        <authorList>
            <person name="El-Sayed N."/>
            <person name="Caler E."/>
            <person name="Inman J."/>
            <person name="Amedeo P."/>
            <person name="Hass B."/>
            <person name="Wortman J."/>
        </authorList>
    </citation>
    <scope>NUCLEOTIDE SEQUENCE [LARGE SCALE GENOMIC DNA]</scope>
    <source>
        <strain evidence="2">ATCC 50983 / TXsc</strain>
    </source>
</reference>
<accession>C5L3U0</accession>
<protein>
    <submittedName>
        <fullName evidence="1">Uncharacterized protein</fullName>
    </submittedName>
</protein>
<dbReference type="GeneID" id="9042507"/>
<dbReference type="RefSeq" id="XP_002776853.1">
    <property type="nucleotide sequence ID" value="XM_002776807.1"/>
</dbReference>
<dbReference type="Proteomes" id="UP000007800">
    <property type="component" value="Unassembled WGS sequence"/>
</dbReference>
<proteinExistence type="predicted"/>
<keyword evidence="2" id="KW-1185">Reference proteome</keyword>
<dbReference type="AlphaFoldDB" id="C5L3U0"/>
<dbReference type="EMBL" id="GG678922">
    <property type="protein sequence ID" value="EER08669.1"/>
    <property type="molecule type" value="Genomic_DNA"/>
</dbReference>